<protein>
    <recommendedName>
        <fullName evidence="4">DUF2244 domain-containing protein</fullName>
    </recommendedName>
</protein>
<gene>
    <name evidence="2" type="ORF">ICN82_07590</name>
</gene>
<dbReference type="EMBL" id="JACVXA010000015">
    <property type="protein sequence ID" value="MBE3638064.1"/>
    <property type="molecule type" value="Genomic_DNA"/>
</dbReference>
<keyword evidence="3" id="KW-1185">Reference proteome</keyword>
<sequence length="168" mass="18111">MSLIRPEIRAGLWRGREMVAGAGAGLAGLWIVLATFGVTRWLGAAILLAGLALILAGWQRMRLRPKERGLGVIETDEGRITYWGPLDGGSVERDLLQAVSLDLDSRPPVWVLTRRDGPDLHIPVTATGQDGLVDTLNSLPGLSAARLARARARQGGGRHLLWTAKRIG</sequence>
<evidence type="ECO:0008006" key="4">
    <source>
        <dbReference type="Google" id="ProtNLM"/>
    </source>
</evidence>
<evidence type="ECO:0000313" key="2">
    <source>
        <dbReference type="EMBL" id="MBE3638064.1"/>
    </source>
</evidence>
<proteinExistence type="predicted"/>
<organism evidence="2 3">
    <name type="scientific">Mangrovicoccus algicola</name>
    <dbReference type="NCBI Taxonomy" id="2771008"/>
    <lineage>
        <taxon>Bacteria</taxon>
        <taxon>Pseudomonadati</taxon>
        <taxon>Pseudomonadota</taxon>
        <taxon>Alphaproteobacteria</taxon>
        <taxon>Rhodobacterales</taxon>
        <taxon>Paracoccaceae</taxon>
        <taxon>Mangrovicoccus</taxon>
    </lineage>
</organism>
<dbReference type="Proteomes" id="UP000609121">
    <property type="component" value="Unassembled WGS sequence"/>
</dbReference>
<keyword evidence="1" id="KW-0472">Membrane</keyword>
<feature type="transmembrane region" description="Helical" evidence="1">
    <location>
        <begin position="41"/>
        <end position="58"/>
    </location>
</feature>
<dbReference type="AlphaFoldDB" id="A0A8J6Z5G5"/>
<feature type="transmembrane region" description="Helical" evidence="1">
    <location>
        <begin position="18"/>
        <end position="35"/>
    </location>
</feature>
<name>A0A8J6Z5G5_9RHOB</name>
<accession>A0A8J6Z5G5</accession>
<evidence type="ECO:0000313" key="3">
    <source>
        <dbReference type="Proteomes" id="UP000609121"/>
    </source>
</evidence>
<keyword evidence="1" id="KW-0812">Transmembrane</keyword>
<evidence type="ECO:0000256" key="1">
    <source>
        <dbReference type="SAM" id="Phobius"/>
    </source>
</evidence>
<dbReference type="RefSeq" id="WP_193181379.1">
    <property type="nucleotide sequence ID" value="NZ_JACVXA010000015.1"/>
</dbReference>
<keyword evidence="1" id="KW-1133">Transmembrane helix</keyword>
<reference evidence="2" key="1">
    <citation type="submission" date="2020-09" db="EMBL/GenBank/DDBJ databases">
        <title>A novel bacterium of genus Mangrovicoccus, isolated from South China Sea.</title>
        <authorList>
            <person name="Huang H."/>
            <person name="Mo K."/>
            <person name="Hu Y."/>
        </authorList>
    </citation>
    <scope>NUCLEOTIDE SEQUENCE</scope>
    <source>
        <strain evidence="2">HB182678</strain>
    </source>
</reference>
<comment type="caution">
    <text evidence="2">The sequence shown here is derived from an EMBL/GenBank/DDBJ whole genome shotgun (WGS) entry which is preliminary data.</text>
</comment>